<gene>
    <name evidence="1" type="ORF">UFOPK1493_03044</name>
</gene>
<name>A0A6J6EXA3_9ZZZZ</name>
<evidence type="ECO:0000313" key="1">
    <source>
        <dbReference type="EMBL" id="CAB4580587.1"/>
    </source>
</evidence>
<proteinExistence type="predicted"/>
<dbReference type="EMBL" id="CAEZSR010000150">
    <property type="protein sequence ID" value="CAB4580587.1"/>
    <property type="molecule type" value="Genomic_DNA"/>
</dbReference>
<organism evidence="1">
    <name type="scientific">freshwater metagenome</name>
    <dbReference type="NCBI Taxonomy" id="449393"/>
    <lineage>
        <taxon>unclassified sequences</taxon>
        <taxon>metagenomes</taxon>
        <taxon>ecological metagenomes</taxon>
    </lineage>
</organism>
<protein>
    <submittedName>
        <fullName evidence="1">Unannotated protein</fullName>
    </submittedName>
</protein>
<accession>A0A6J6EXA3</accession>
<reference evidence="1" key="1">
    <citation type="submission" date="2020-05" db="EMBL/GenBank/DDBJ databases">
        <authorList>
            <person name="Chiriac C."/>
            <person name="Salcher M."/>
            <person name="Ghai R."/>
            <person name="Kavagutti S V."/>
        </authorList>
    </citation>
    <scope>NUCLEOTIDE SEQUENCE</scope>
</reference>
<sequence length="280" mass="29852">MVSRKPVPAKNVLPQSRAKTWAALRPLLSSGRRVLMTAEVYELLQPAPAWLGKAAGIIVTDVPSYRFEPRRGDVLVQAGSTPYLPDNAGSAATVVRVDHNGVTTSTLAELLARERAAYRSLGMSTRGSTRNYRRVTALQHSWRLDGGTPTSLVKDLEGMGFQLVRQLGTAPWRRGGVDTEAIAFLNGGISTASKDGFVVGGLDGCTVVGGAAMAWACDHAKFRRPATASLMAAAELDELLVAQSGLGDEVLAQASRRLLAATIPELVDAERHVPQLLGWS</sequence>
<dbReference type="AlphaFoldDB" id="A0A6J6EXA3"/>